<comment type="caution">
    <text evidence="1">The sequence shown here is derived from an EMBL/GenBank/DDBJ whole genome shotgun (WGS) entry which is preliminary data.</text>
</comment>
<dbReference type="AlphaFoldDB" id="A0A0A0IEI8"/>
<dbReference type="RefSeq" id="WP_039259507.1">
    <property type="nucleotide sequence ID" value="NZ_JDRY01000034.1"/>
</dbReference>
<evidence type="ECO:0000313" key="1">
    <source>
        <dbReference type="EMBL" id="KGM99382.1"/>
    </source>
</evidence>
<dbReference type="Proteomes" id="UP000030014">
    <property type="component" value="Unassembled WGS sequence"/>
</dbReference>
<organism evidence="1 2">
    <name type="scientific">Clostridium botulinum C/D str. DC5</name>
    <dbReference type="NCBI Taxonomy" id="1443128"/>
    <lineage>
        <taxon>Bacteria</taxon>
        <taxon>Bacillati</taxon>
        <taxon>Bacillota</taxon>
        <taxon>Clostridia</taxon>
        <taxon>Eubacteriales</taxon>
        <taxon>Clostridiaceae</taxon>
        <taxon>Clostridium</taxon>
    </lineage>
</organism>
<evidence type="ECO:0000313" key="2">
    <source>
        <dbReference type="Proteomes" id="UP000030014"/>
    </source>
</evidence>
<proteinExistence type="predicted"/>
<sequence>MYTVDKKIISIRNRISDEIISWSLSKEKFLNIISPPYNFCDVFLEIIIRFIRKNKRVLYITNESKNNITIINMIKKYTTFKKYVYYEKEIEYENMLLIISSHNNAREIEEKFDLVIYDDIKSFSINDREDIVKITLELCKEFGKIIAYSIEKIFYNNKEVNFPIRENCIPIIEPKFIETRIDINKDIPYVAYEYIKWSITNNHKVIIYVPDQQRVRSVYSYLYKYCNDFSRNTMPFVKKQGYNKLLYSFKEMQNGIIITNDFDDLYFKLKNINVMVFFADDIRFDYKKLVYLCGKVGINENKHSGEVVFLGNYETDDIDKAKYITRCFNKMAWEMELLNI</sequence>
<name>A0A0A0IEI8_CLOBO</name>
<evidence type="ECO:0008006" key="3">
    <source>
        <dbReference type="Google" id="ProtNLM"/>
    </source>
</evidence>
<protein>
    <recommendedName>
        <fullName evidence="3">Competence protein ComF</fullName>
    </recommendedName>
</protein>
<dbReference type="EMBL" id="JDRY01000034">
    <property type="protein sequence ID" value="KGM99382.1"/>
    <property type="molecule type" value="Genomic_DNA"/>
</dbReference>
<gene>
    <name evidence="1" type="ORF">Z955_07405</name>
</gene>
<accession>A0A0A0IEI8</accession>
<reference evidence="1 2" key="1">
    <citation type="submission" date="2014-01" db="EMBL/GenBank/DDBJ databases">
        <title>Plasmidome dynamics in the species complex Clostridium novyi sensu lato converts strains of independent lineages into distinctly different pathogens.</title>
        <authorList>
            <person name="Skarin H."/>
            <person name="Segerman B."/>
        </authorList>
    </citation>
    <scope>NUCLEOTIDE SEQUENCE [LARGE SCALE GENOMIC DNA]</scope>
    <source>
        <strain evidence="1 2">DC5</strain>
    </source>
</reference>